<dbReference type="InterPro" id="IPR011009">
    <property type="entry name" value="Kinase-like_dom_sf"/>
</dbReference>
<organism evidence="3 4">
    <name type="scientific">Phakopsora pachyrhizi</name>
    <name type="common">Asian soybean rust disease fungus</name>
    <dbReference type="NCBI Taxonomy" id="170000"/>
    <lineage>
        <taxon>Eukaryota</taxon>
        <taxon>Fungi</taxon>
        <taxon>Dikarya</taxon>
        <taxon>Basidiomycota</taxon>
        <taxon>Pucciniomycotina</taxon>
        <taxon>Pucciniomycetes</taxon>
        <taxon>Pucciniales</taxon>
        <taxon>Phakopsoraceae</taxon>
        <taxon>Phakopsora</taxon>
    </lineage>
</organism>
<keyword evidence="3" id="KW-0418">Kinase</keyword>
<dbReference type="GO" id="GO:0004674">
    <property type="term" value="F:protein serine/threonine kinase activity"/>
    <property type="evidence" value="ECO:0007669"/>
    <property type="project" value="InterPro"/>
</dbReference>
<dbReference type="PANTHER" id="PTHR24348">
    <property type="entry name" value="SERINE/THREONINE-PROTEIN KINASE UNC-51-RELATED"/>
    <property type="match status" value="1"/>
</dbReference>
<dbReference type="InterPro" id="IPR045269">
    <property type="entry name" value="Atg1-like"/>
</dbReference>
<evidence type="ECO:0000256" key="1">
    <source>
        <dbReference type="SAM" id="MobiDB-lite"/>
    </source>
</evidence>
<feature type="compositionally biased region" description="Basic and acidic residues" evidence="1">
    <location>
        <begin position="545"/>
        <end position="564"/>
    </location>
</feature>
<feature type="region of interest" description="Disordered" evidence="1">
    <location>
        <begin position="1"/>
        <end position="107"/>
    </location>
</feature>
<protein>
    <submittedName>
        <fullName evidence="3">Kinase-like domain-containing protein</fullName>
    </submittedName>
</protein>
<sequence>MAIASLLERPKSLLHQISSKDANREKSLSSPGSVSPLSSSSSSSFSPNFISQSSTPSLSPEISHPHSRISSISSCEYSQSDSSSSSSSSSSKSRPQSYSGNDLRDAEDHKTLPHDIFTITDDVLASQYNFEEEIGYGNWGSIWRVTDLHRRTGSSRSKGDRSENNLPQSNTLAVKLVYRDKSSGTTAAKIKSLWSEFKILRQFKNNPHKNVLKTSSFIITPSYALLTMCYCPGALPVKLGESSSRSLRYIKGLLSGTDFLHRHGITHNDLKPANIVLSAEDQPVLIDFGFAVDYRSACEHDPDKPPFWSSLSWGTPEYLAPQRARGEWHDERLSDIWSLGVTIYEIVVGRTPFEANETEEFLTKASLKVYYQRTLKAEFLGPHKLSSDLRDLVESMLRPNPDERLGSCAEALRHRYILRPLKNLEAQRYREISKTVSLKSRPAPLTFNKPSGKTVGPTNHRSTEVGFKSPSVTRIPKAIYEELPTTPKPNLRALRNEKTSTTPRPAHRIALKEKSLNTPEIKKLAAEKSGQVVLKHKRVPVPKFDSTKENEPIQRIDKKDAVKA</sequence>
<comment type="caution">
    <text evidence="3">The sequence shown here is derived from an EMBL/GenBank/DDBJ whole genome shotgun (WGS) entry which is preliminary data.</text>
</comment>
<evidence type="ECO:0000313" key="4">
    <source>
        <dbReference type="Proteomes" id="UP001153365"/>
    </source>
</evidence>
<dbReference type="PANTHER" id="PTHR24348:SF68">
    <property type="entry name" value="SERINE_THREONINE-PROTEIN KINASE ATG1C"/>
    <property type="match status" value="1"/>
</dbReference>
<proteinExistence type="predicted"/>
<dbReference type="GO" id="GO:0005737">
    <property type="term" value="C:cytoplasm"/>
    <property type="evidence" value="ECO:0007669"/>
    <property type="project" value="TreeGrafter"/>
</dbReference>
<reference evidence="3" key="1">
    <citation type="submission" date="2022-06" db="EMBL/GenBank/DDBJ databases">
        <authorList>
            <consortium name="SYNGENTA / RWTH Aachen University"/>
        </authorList>
    </citation>
    <scope>NUCLEOTIDE SEQUENCE</scope>
</reference>
<dbReference type="InterPro" id="IPR000719">
    <property type="entry name" value="Prot_kinase_dom"/>
</dbReference>
<dbReference type="GO" id="GO:0010506">
    <property type="term" value="P:regulation of autophagy"/>
    <property type="evidence" value="ECO:0007669"/>
    <property type="project" value="InterPro"/>
</dbReference>
<feature type="domain" description="Protein kinase" evidence="2">
    <location>
        <begin position="128"/>
        <end position="417"/>
    </location>
</feature>
<gene>
    <name evidence="3" type="ORF">PPACK8108_LOCUS4150</name>
</gene>
<evidence type="ECO:0000259" key="2">
    <source>
        <dbReference type="PROSITE" id="PS50011"/>
    </source>
</evidence>
<dbReference type="CDD" id="cd14014">
    <property type="entry name" value="STKc_PknB_like"/>
    <property type="match status" value="1"/>
</dbReference>
<evidence type="ECO:0000313" key="3">
    <source>
        <dbReference type="EMBL" id="CAH7669525.1"/>
    </source>
</evidence>
<dbReference type="GO" id="GO:0005524">
    <property type="term" value="F:ATP binding"/>
    <property type="evidence" value="ECO:0007669"/>
    <property type="project" value="InterPro"/>
</dbReference>
<feature type="region of interest" description="Disordered" evidence="1">
    <location>
        <begin position="443"/>
        <end position="463"/>
    </location>
</feature>
<dbReference type="SMART" id="SM00220">
    <property type="entry name" value="S_TKc"/>
    <property type="match status" value="1"/>
</dbReference>
<feature type="compositionally biased region" description="Polar residues" evidence="1">
    <location>
        <begin position="448"/>
        <end position="460"/>
    </location>
</feature>
<dbReference type="Pfam" id="PF00069">
    <property type="entry name" value="Pkinase"/>
    <property type="match status" value="1"/>
</dbReference>
<name>A0AAV0AP47_PHAPC</name>
<dbReference type="EMBL" id="CALTRL010000744">
    <property type="protein sequence ID" value="CAH7669525.1"/>
    <property type="molecule type" value="Genomic_DNA"/>
</dbReference>
<keyword evidence="3" id="KW-0808">Transferase</keyword>
<dbReference type="InterPro" id="IPR008271">
    <property type="entry name" value="Ser/Thr_kinase_AS"/>
</dbReference>
<dbReference type="PROSITE" id="PS00108">
    <property type="entry name" value="PROTEIN_KINASE_ST"/>
    <property type="match status" value="1"/>
</dbReference>
<dbReference type="AlphaFoldDB" id="A0AAV0AP47"/>
<dbReference type="PROSITE" id="PS50011">
    <property type="entry name" value="PROTEIN_KINASE_DOM"/>
    <property type="match status" value="1"/>
</dbReference>
<dbReference type="Proteomes" id="UP001153365">
    <property type="component" value="Unassembled WGS sequence"/>
</dbReference>
<accession>A0AAV0AP47</accession>
<feature type="compositionally biased region" description="Low complexity" evidence="1">
    <location>
        <begin position="28"/>
        <end position="99"/>
    </location>
</feature>
<dbReference type="Gene3D" id="1.10.510.10">
    <property type="entry name" value="Transferase(Phosphotransferase) domain 1"/>
    <property type="match status" value="1"/>
</dbReference>
<dbReference type="SUPFAM" id="SSF56112">
    <property type="entry name" value="Protein kinase-like (PK-like)"/>
    <property type="match status" value="1"/>
</dbReference>
<keyword evidence="4" id="KW-1185">Reference proteome</keyword>
<feature type="region of interest" description="Disordered" evidence="1">
    <location>
        <begin position="540"/>
        <end position="564"/>
    </location>
</feature>